<dbReference type="Proteomes" id="UP000636918">
    <property type="component" value="Unassembled WGS sequence"/>
</dbReference>
<dbReference type="PROSITE" id="PS50173">
    <property type="entry name" value="UMUC"/>
    <property type="match status" value="1"/>
</dbReference>
<evidence type="ECO:0000256" key="3">
    <source>
        <dbReference type="ARBA" id="ARBA00010945"/>
    </source>
</evidence>
<evidence type="ECO:0000256" key="11">
    <source>
        <dbReference type="ARBA" id="ARBA00022763"/>
    </source>
</evidence>
<dbReference type="InterPro" id="IPR043128">
    <property type="entry name" value="Rev_trsase/Diguanyl_cyclase"/>
</dbReference>
<evidence type="ECO:0000313" key="20">
    <source>
        <dbReference type="EMBL" id="MBL0746694.1"/>
    </source>
</evidence>
<keyword evidence="5" id="KW-0515">Mutator protein</keyword>
<keyword evidence="12" id="KW-0460">Magnesium</keyword>
<keyword evidence="14" id="KW-0238">DNA-binding</keyword>
<evidence type="ECO:0000256" key="10">
    <source>
        <dbReference type="ARBA" id="ARBA00022723"/>
    </source>
</evidence>
<comment type="subcellular location">
    <subcellularLocation>
        <location evidence="2">Cytoplasm</location>
    </subcellularLocation>
</comment>
<evidence type="ECO:0000256" key="1">
    <source>
        <dbReference type="ARBA" id="ARBA00001946"/>
    </source>
</evidence>
<keyword evidence="9" id="KW-0235">DNA replication</keyword>
<keyword evidence="10" id="KW-0479">Metal-binding</keyword>
<feature type="compositionally biased region" description="Low complexity" evidence="18">
    <location>
        <begin position="27"/>
        <end position="66"/>
    </location>
</feature>
<sequence>MRALWQRGRPRAPEIQSRTCSSTSWPEVPSSALESTSSVSTVSPTVALPPGSASSARWRSSSDTRSPAAGKADSSGCVAYGSCWSSLIVRPYADAVPLRSARRGAVGRPGHNGRVTHWVLHVDMDQFLVAVELLRRPELVGLPVVVGGRGDPTERAVVSTASYEARAHGVRSGLALKLAKRRCPEAVFLPVDFPVYEAASARVMATLRATPGAVVEVLGWDEAFVGIEADDPVAAARSIQAAVLAATGLHCSVGIGDTLVRAKIATDFGKPQGTFVLTRDTWMEVMGERPTTALWGVGTRIGARLEAIGIRTVADLAAAEADALVAAFGPATGAHLGRLGRGGGRSRPDDTPWVARAHGRETTYQSDLRTPDEVRAALAELAARVIDDVRKEERMVQRVHLKVRFAPFFTFTKVRKLKEPTWDVEVITQTAHDLYLALDDQRPVRLLGVRGEMVEPEGGY</sequence>
<organism evidence="20 21">
    <name type="scientific">Nocardioides baculatus</name>
    <dbReference type="NCBI Taxonomy" id="2801337"/>
    <lineage>
        <taxon>Bacteria</taxon>
        <taxon>Bacillati</taxon>
        <taxon>Actinomycetota</taxon>
        <taxon>Actinomycetes</taxon>
        <taxon>Propionibacteriales</taxon>
        <taxon>Nocardioidaceae</taxon>
        <taxon>Nocardioides</taxon>
    </lineage>
</organism>
<dbReference type="EMBL" id="JAERSG010000001">
    <property type="protein sequence ID" value="MBL0746694.1"/>
    <property type="molecule type" value="Genomic_DNA"/>
</dbReference>
<evidence type="ECO:0000259" key="19">
    <source>
        <dbReference type="PROSITE" id="PS50173"/>
    </source>
</evidence>
<keyword evidence="13" id="KW-0239">DNA-directed DNA polymerase</keyword>
<dbReference type="GO" id="GO:0003887">
    <property type="term" value="F:DNA-directed DNA polymerase activity"/>
    <property type="evidence" value="ECO:0007669"/>
    <property type="project" value="UniProtKB-EC"/>
</dbReference>
<dbReference type="Gene3D" id="3.40.1170.60">
    <property type="match status" value="1"/>
</dbReference>
<evidence type="ECO:0000256" key="5">
    <source>
        <dbReference type="ARBA" id="ARBA00022457"/>
    </source>
</evidence>
<dbReference type="InterPro" id="IPR017961">
    <property type="entry name" value="DNA_pol_Y-fam_little_finger"/>
</dbReference>
<evidence type="ECO:0000256" key="12">
    <source>
        <dbReference type="ARBA" id="ARBA00022842"/>
    </source>
</evidence>
<dbReference type="InterPro" id="IPR022880">
    <property type="entry name" value="DNApol_IV"/>
</dbReference>
<evidence type="ECO:0000256" key="16">
    <source>
        <dbReference type="ARBA" id="ARBA00025589"/>
    </source>
</evidence>
<comment type="catalytic activity">
    <reaction evidence="17">
        <text>DNA(n) + a 2'-deoxyribonucleoside 5'-triphosphate = DNA(n+1) + diphosphate</text>
        <dbReference type="Rhea" id="RHEA:22508"/>
        <dbReference type="Rhea" id="RHEA-COMP:17339"/>
        <dbReference type="Rhea" id="RHEA-COMP:17340"/>
        <dbReference type="ChEBI" id="CHEBI:33019"/>
        <dbReference type="ChEBI" id="CHEBI:61560"/>
        <dbReference type="ChEBI" id="CHEBI:173112"/>
        <dbReference type="EC" id="2.7.7.7"/>
    </reaction>
</comment>
<gene>
    <name evidence="20" type="ORF">JI751_03660</name>
</gene>
<dbReference type="InterPro" id="IPR053848">
    <property type="entry name" value="IMS_HHH_1"/>
</dbReference>
<dbReference type="Gene3D" id="1.10.150.20">
    <property type="entry name" value="5' to 3' exonuclease, C-terminal subdomain"/>
    <property type="match status" value="1"/>
</dbReference>
<feature type="region of interest" description="Disordered" evidence="18">
    <location>
        <begin position="1"/>
        <end position="76"/>
    </location>
</feature>
<evidence type="ECO:0000256" key="4">
    <source>
        <dbReference type="ARBA" id="ARBA00012417"/>
    </source>
</evidence>
<evidence type="ECO:0000256" key="15">
    <source>
        <dbReference type="ARBA" id="ARBA00023204"/>
    </source>
</evidence>
<protein>
    <recommendedName>
        <fullName evidence="4">DNA-directed DNA polymerase</fullName>
        <ecNumber evidence="4">2.7.7.7</ecNumber>
    </recommendedName>
</protein>
<keyword evidence="8 20" id="KW-0548">Nucleotidyltransferase</keyword>
<keyword evidence="21" id="KW-1185">Reference proteome</keyword>
<evidence type="ECO:0000256" key="18">
    <source>
        <dbReference type="SAM" id="MobiDB-lite"/>
    </source>
</evidence>
<dbReference type="InterPro" id="IPR036775">
    <property type="entry name" value="DNA_pol_Y-fam_lit_finger_sf"/>
</dbReference>
<dbReference type="PANTHER" id="PTHR11076">
    <property type="entry name" value="DNA REPAIR POLYMERASE UMUC / TRANSFERASE FAMILY MEMBER"/>
    <property type="match status" value="1"/>
</dbReference>
<dbReference type="CDD" id="cd03586">
    <property type="entry name" value="PolY_Pol_IV_kappa"/>
    <property type="match status" value="1"/>
</dbReference>
<name>A0ABS1L4T0_9ACTN</name>
<comment type="cofactor">
    <cofactor evidence="1">
        <name>Mg(2+)</name>
        <dbReference type="ChEBI" id="CHEBI:18420"/>
    </cofactor>
</comment>
<feature type="domain" description="UmuC" evidence="19">
    <location>
        <begin position="119"/>
        <end position="298"/>
    </location>
</feature>
<reference evidence="20 21" key="1">
    <citation type="submission" date="2021-01" db="EMBL/GenBank/DDBJ databases">
        <title>Genome seq and assembly of Nocardiodes sp. G10.</title>
        <authorList>
            <person name="Chhetri G."/>
        </authorList>
    </citation>
    <scope>NUCLEOTIDE SEQUENCE [LARGE SCALE GENOMIC DNA]</scope>
    <source>
        <strain evidence="20 21">G10</strain>
    </source>
</reference>
<feature type="compositionally biased region" description="Polar residues" evidence="18">
    <location>
        <begin position="16"/>
        <end position="25"/>
    </location>
</feature>
<dbReference type="InterPro" id="IPR001126">
    <property type="entry name" value="UmuC"/>
</dbReference>
<dbReference type="NCBIfam" id="NF002883">
    <property type="entry name" value="PRK03352.1"/>
    <property type="match status" value="1"/>
</dbReference>
<evidence type="ECO:0000256" key="8">
    <source>
        <dbReference type="ARBA" id="ARBA00022695"/>
    </source>
</evidence>
<dbReference type="SUPFAM" id="SSF56672">
    <property type="entry name" value="DNA/RNA polymerases"/>
    <property type="match status" value="1"/>
</dbReference>
<keyword evidence="6" id="KW-0963">Cytoplasm</keyword>
<dbReference type="EC" id="2.7.7.7" evidence="4"/>
<evidence type="ECO:0000256" key="2">
    <source>
        <dbReference type="ARBA" id="ARBA00004496"/>
    </source>
</evidence>
<comment type="caution">
    <text evidence="20">The sequence shown here is derived from an EMBL/GenBank/DDBJ whole genome shotgun (WGS) entry which is preliminary data.</text>
</comment>
<keyword evidence="15" id="KW-0234">DNA repair</keyword>
<evidence type="ECO:0000256" key="14">
    <source>
        <dbReference type="ARBA" id="ARBA00023125"/>
    </source>
</evidence>
<dbReference type="Gene3D" id="3.30.70.270">
    <property type="match status" value="1"/>
</dbReference>
<keyword evidence="7 20" id="KW-0808">Transferase</keyword>
<dbReference type="Gene3D" id="3.30.1490.100">
    <property type="entry name" value="DNA polymerase, Y-family, little finger domain"/>
    <property type="match status" value="1"/>
</dbReference>
<evidence type="ECO:0000256" key="7">
    <source>
        <dbReference type="ARBA" id="ARBA00022679"/>
    </source>
</evidence>
<evidence type="ECO:0000256" key="9">
    <source>
        <dbReference type="ARBA" id="ARBA00022705"/>
    </source>
</evidence>
<dbReference type="InterPro" id="IPR043502">
    <property type="entry name" value="DNA/RNA_pol_sf"/>
</dbReference>
<comment type="similarity">
    <text evidence="3">Belongs to the DNA polymerase type-Y family.</text>
</comment>
<dbReference type="Pfam" id="PF11799">
    <property type="entry name" value="IMS_C"/>
    <property type="match status" value="1"/>
</dbReference>
<dbReference type="SUPFAM" id="SSF100879">
    <property type="entry name" value="Lesion bypass DNA polymerase (Y-family), little finger domain"/>
    <property type="match status" value="1"/>
</dbReference>
<evidence type="ECO:0000256" key="17">
    <source>
        <dbReference type="ARBA" id="ARBA00049244"/>
    </source>
</evidence>
<dbReference type="PANTHER" id="PTHR11076:SF33">
    <property type="entry name" value="DNA POLYMERASE KAPPA"/>
    <property type="match status" value="1"/>
</dbReference>
<dbReference type="Pfam" id="PF21999">
    <property type="entry name" value="IMS_HHH_1"/>
    <property type="match status" value="1"/>
</dbReference>
<keyword evidence="11" id="KW-0227">DNA damage</keyword>
<dbReference type="Pfam" id="PF00817">
    <property type="entry name" value="IMS"/>
    <property type="match status" value="1"/>
</dbReference>
<evidence type="ECO:0000313" key="21">
    <source>
        <dbReference type="Proteomes" id="UP000636918"/>
    </source>
</evidence>
<comment type="function">
    <text evidence="16">Poorly processive, error-prone DNA polymerase involved in untargeted mutagenesis. Copies undamaged DNA at stalled replication forks, which arise in vivo from mismatched or misaligned primer ends. These misaligned primers can be extended by PolIV. Exhibits no 3'-5' exonuclease (proofreading) activity. May be involved in translesional synthesis, in conjunction with the beta clamp from PolIII.</text>
</comment>
<proteinExistence type="inferred from homology"/>
<accession>A0ABS1L4T0</accession>
<evidence type="ECO:0000256" key="6">
    <source>
        <dbReference type="ARBA" id="ARBA00022490"/>
    </source>
</evidence>
<evidence type="ECO:0000256" key="13">
    <source>
        <dbReference type="ARBA" id="ARBA00022932"/>
    </source>
</evidence>
<dbReference type="InterPro" id="IPR050116">
    <property type="entry name" value="DNA_polymerase-Y"/>
</dbReference>